<evidence type="ECO:0000259" key="17">
    <source>
        <dbReference type="PROSITE" id="PS50011"/>
    </source>
</evidence>
<evidence type="ECO:0000259" key="19">
    <source>
        <dbReference type="PROSITE" id="PS50948"/>
    </source>
</evidence>
<dbReference type="GO" id="GO:0005524">
    <property type="term" value="F:ATP binding"/>
    <property type="evidence" value="ECO:0007669"/>
    <property type="project" value="UniProtKB-UniRule"/>
</dbReference>
<feature type="transmembrane region" description="Helical" evidence="15">
    <location>
        <begin position="407"/>
        <end position="429"/>
    </location>
</feature>
<dbReference type="PROSITE" id="PS00107">
    <property type="entry name" value="PROTEIN_KINASE_ATP"/>
    <property type="match status" value="1"/>
</dbReference>
<dbReference type="CDD" id="cd01098">
    <property type="entry name" value="PAN_AP_plant"/>
    <property type="match status" value="1"/>
</dbReference>
<dbReference type="GO" id="GO:0048544">
    <property type="term" value="P:recognition of pollen"/>
    <property type="evidence" value="ECO:0007669"/>
    <property type="project" value="InterPro"/>
</dbReference>
<evidence type="ECO:0000256" key="10">
    <source>
        <dbReference type="ARBA" id="ARBA00023136"/>
    </source>
</evidence>
<dbReference type="PROSITE" id="PS50927">
    <property type="entry name" value="BULB_LECTIN"/>
    <property type="match status" value="1"/>
</dbReference>
<dbReference type="PANTHER" id="PTHR47974">
    <property type="entry name" value="OS07G0415500 PROTEIN"/>
    <property type="match status" value="1"/>
</dbReference>
<evidence type="ECO:0000256" key="2">
    <source>
        <dbReference type="ARBA" id="ARBA00022527"/>
    </source>
</evidence>
<dbReference type="PANTHER" id="PTHR47974:SF19">
    <property type="entry name" value="RECEPTOR-LIKE SERINE_THREONINE-PROTEIN KINASE"/>
    <property type="match status" value="1"/>
</dbReference>
<feature type="signal peptide" evidence="16">
    <location>
        <begin position="1"/>
        <end position="22"/>
    </location>
</feature>
<comment type="subcellular location">
    <subcellularLocation>
        <location evidence="1">Membrane</location>
        <topology evidence="1">Single-pass membrane protein</topology>
    </subcellularLocation>
</comment>
<dbReference type="GO" id="GO:0016020">
    <property type="term" value="C:membrane"/>
    <property type="evidence" value="ECO:0007669"/>
    <property type="project" value="UniProtKB-SubCell"/>
</dbReference>
<evidence type="ECO:0000256" key="3">
    <source>
        <dbReference type="ARBA" id="ARBA00022679"/>
    </source>
</evidence>
<dbReference type="OrthoDB" id="643280at2759"/>
<gene>
    <name evidence="20" type="ORF">CDL12_12568</name>
</gene>
<comment type="caution">
    <text evidence="20">The sequence shown here is derived from an EMBL/GenBank/DDBJ whole genome shotgun (WGS) entry which is preliminary data.</text>
</comment>
<dbReference type="InterPro" id="IPR024171">
    <property type="entry name" value="SRK-like_kinase"/>
</dbReference>
<keyword evidence="3 13" id="KW-0808">Transferase</keyword>
<dbReference type="GO" id="GO:0106310">
    <property type="term" value="F:protein serine kinase activity"/>
    <property type="evidence" value="ECO:0007669"/>
    <property type="project" value="RHEA"/>
</dbReference>
<dbReference type="FunFam" id="1.10.510.10:FF:000537">
    <property type="entry name" value="Putative receptor-like protein kinase"/>
    <property type="match status" value="1"/>
</dbReference>
<evidence type="ECO:0000256" key="7">
    <source>
        <dbReference type="ARBA" id="ARBA00022777"/>
    </source>
</evidence>
<feature type="chain" id="PRO_5013755512" description="Receptor-like serine/threonine-protein kinase" evidence="16">
    <location>
        <begin position="23"/>
        <end position="764"/>
    </location>
</feature>
<dbReference type="SUPFAM" id="SSF51110">
    <property type="entry name" value="alpha-D-mannose-specific plant lectins"/>
    <property type="match status" value="1"/>
</dbReference>
<evidence type="ECO:0000256" key="8">
    <source>
        <dbReference type="ARBA" id="ARBA00022840"/>
    </source>
</evidence>
<keyword evidence="7 13" id="KW-0418">Kinase</keyword>
<comment type="similarity">
    <text evidence="13">Belongs to the protein kinase superfamily. Ser/Thr protein kinase family.</text>
</comment>
<dbReference type="Proteomes" id="UP000231279">
    <property type="component" value="Unassembled WGS sequence"/>
</dbReference>
<dbReference type="Pfam" id="PF08276">
    <property type="entry name" value="PAN_2"/>
    <property type="match status" value="1"/>
</dbReference>
<dbReference type="InterPro" id="IPR036426">
    <property type="entry name" value="Bulb-type_lectin_dom_sf"/>
</dbReference>
<evidence type="ECO:0000256" key="1">
    <source>
        <dbReference type="ARBA" id="ARBA00004167"/>
    </source>
</evidence>
<dbReference type="Pfam" id="PF00954">
    <property type="entry name" value="S_locus_glycop"/>
    <property type="match status" value="1"/>
</dbReference>
<proteinExistence type="inferred from homology"/>
<keyword evidence="4 15" id="KW-0812">Transmembrane</keyword>
<feature type="domain" description="Protein kinase" evidence="17">
    <location>
        <begin position="458"/>
        <end position="731"/>
    </location>
</feature>
<evidence type="ECO:0000256" key="11">
    <source>
        <dbReference type="ARBA" id="ARBA00023157"/>
    </source>
</evidence>
<evidence type="ECO:0000256" key="15">
    <source>
        <dbReference type="SAM" id="Phobius"/>
    </source>
</evidence>
<dbReference type="InterPro" id="IPR017441">
    <property type="entry name" value="Protein_kinase_ATP_BS"/>
</dbReference>
<dbReference type="Gene3D" id="1.10.510.10">
    <property type="entry name" value="Transferase(Phosphotransferase) domain 1"/>
    <property type="match status" value="1"/>
</dbReference>
<dbReference type="InterPro" id="IPR008271">
    <property type="entry name" value="Ser/Thr_kinase_AS"/>
</dbReference>
<dbReference type="PROSITE" id="PS50011">
    <property type="entry name" value="PROTEIN_KINASE_DOM"/>
    <property type="match status" value="1"/>
</dbReference>
<evidence type="ECO:0000256" key="13">
    <source>
        <dbReference type="PIRNR" id="PIRNR000641"/>
    </source>
</evidence>
<accession>A0A2G9HBA5</accession>
<evidence type="ECO:0000256" key="9">
    <source>
        <dbReference type="ARBA" id="ARBA00022989"/>
    </source>
</evidence>
<keyword evidence="6 13" id="KW-0547">Nucleotide-binding</keyword>
<dbReference type="PROSITE" id="PS50948">
    <property type="entry name" value="PAN"/>
    <property type="match status" value="1"/>
</dbReference>
<keyword evidence="11" id="KW-1015">Disulfide bond</keyword>
<dbReference type="Pfam" id="PF01453">
    <property type="entry name" value="B_lectin"/>
    <property type="match status" value="1"/>
</dbReference>
<name>A0A2G9HBA5_9LAMI</name>
<keyword evidence="8 13" id="KW-0067">ATP-binding</keyword>
<comment type="catalytic activity">
    <reaction evidence="13">
        <text>L-threonyl-[protein] + ATP = O-phospho-L-threonyl-[protein] + ADP + H(+)</text>
        <dbReference type="Rhea" id="RHEA:46608"/>
        <dbReference type="Rhea" id="RHEA-COMP:11060"/>
        <dbReference type="Rhea" id="RHEA-COMP:11605"/>
        <dbReference type="ChEBI" id="CHEBI:15378"/>
        <dbReference type="ChEBI" id="CHEBI:30013"/>
        <dbReference type="ChEBI" id="CHEBI:30616"/>
        <dbReference type="ChEBI" id="CHEBI:61977"/>
        <dbReference type="ChEBI" id="CHEBI:456216"/>
        <dbReference type="EC" id="2.7.11.1"/>
    </reaction>
</comment>
<protein>
    <recommendedName>
        <fullName evidence="13">Receptor-like serine/threonine-protein kinase</fullName>
        <ecNumber evidence="13">2.7.11.1</ecNumber>
    </recommendedName>
</protein>
<keyword evidence="10 15" id="KW-0472">Membrane</keyword>
<keyword evidence="5 16" id="KW-0732">Signal</keyword>
<reference evidence="21" key="1">
    <citation type="journal article" date="2018" name="Gigascience">
        <title>Genome assembly of the Pink Ipe (Handroanthus impetiginosus, Bignoniaceae), a highly valued, ecologically keystone Neotropical timber forest tree.</title>
        <authorList>
            <person name="Silva-Junior O.B."/>
            <person name="Grattapaglia D."/>
            <person name="Novaes E."/>
            <person name="Collevatti R.G."/>
        </authorList>
    </citation>
    <scope>NUCLEOTIDE SEQUENCE [LARGE SCALE GENOMIC DNA]</scope>
    <source>
        <strain evidence="21">cv. UFG-1</strain>
    </source>
</reference>
<dbReference type="CDD" id="cd14066">
    <property type="entry name" value="STKc_IRAK"/>
    <property type="match status" value="1"/>
</dbReference>
<keyword evidence="12" id="KW-0325">Glycoprotein</keyword>
<feature type="domain" description="Bulb-type lectin" evidence="18">
    <location>
        <begin position="23"/>
        <end position="130"/>
    </location>
</feature>
<dbReference type="FunFam" id="3.30.200.20:FF:000178">
    <property type="entry name" value="serine/threonine-protein kinase PBS1-like"/>
    <property type="match status" value="1"/>
</dbReference>
<dbReference type="CDD" id="cd00028">
    <property type="entry name" value="B_lectin"/>
    <property type="match status" value="1"/>
</dbReference>
<dbReference type="InterPro" id="IPR003609">
    <property type="entry name" value="Pan_app"/>
</dbReference>
<evidence type="ECO:0000313" key="20">
    <source>
        <dbReference type="EMBL" id="PIN14794.1"/>
    </source>
</evidence>
<feature type="domain" description="Apple" evidence="19">
    <location>
        <begin position="323"/>
        <end position="399"/>
    </location>
</feature>
<evidence type="ECO:0000256" key="4">
    <source>
        <dbReference type="ARBA" id="ARBA00022692"/>
    </source>
</evidence>
<dbReference type="InterPro" id="IPR001480">
    <property type="entry name" value="Bulb-type_lectin_dom"/>
</dbReference>
<dbReference type="AlphaFoldDB" id="A0A2G9HBA5"/>
<dbReference type="GO" id="GO:0004674">
    <property type="term" value="F:protein serine/threonine kinase activity"/>
    <property type="evidence" value="ECO:0007669"/>
    <property type="project" value="UniProtKB-KW"/>
</dbReference>
<comment type="catalytic activity">
    <reaction evidence="13">
        <text>L-seryl-[protein] + ATP = O-phospho-L-seryl-[protein] + ADP + H(+)</text>
        <dbReference type="Rhea" id="RHEA:17989"/>
        <dbReference type="Rhea" id="RHEA-COMP:9863"/>
        <dbReference type="Rhea" id="RHEA-COMP:11604"/>
        <dbReference type="ChEBI" id="CHEBI:15378"/>
        <dbReference type="ChEBI" id="CHEBI:29999"/>
        <dbReference type="ChEBI" id="CHEBI:30616"/>
        <dbReference type="ChEBI" id="CHEBI:83421"/>
        <dbReference type="ChEBI" id="CHEBI:456216"/>
        <dbReference type="EC" id="2.7.11.1"/>
    </reaction>
</comment>
<evidence type="ECO:0000259" key="18">
    <source>
        <dbReference type="PROSITE" id="PS50927"/>
    </source>
</evidence>
<dbReference type="InterPro" id="IPR011009">
    <property type="entry name" value="Kinase-like_dom_sf"/>
</dbReference>
<dbReference type="Pfam" id="PF00069">
    <property type="entry name" value="Pkinase"/>
    <property type="match status" value="1"/>
</dbReference>
<evidence type="ECO:0000256" key="16">
    <source>
        <dbReference type="SAM" id="SignalP"/>
    </source>
</evidence>
<sequence>MSSKLRLFLVFLCSNLTCFCNGLDTITPGQFISGNQTLISKNGTFELGFFTPDRVVVWVANREHPVSDPSSSELRLLQQGNLVLLNNSKDQVWSTNSTSGVANSTVLVLLDSGNLVIRYAFDSSNVLWQSFDYPIDHWLPGGKIGSKRLKNLKQKLTSWRSARNSAPSLYSVEVEANGTSHVLLWNKTKLYWSTGDWNGKIFKFIPEIGLNFYIKNLRYVVNDNESYFTYKPGVPGALTRFLIYSTGQLKQFVWGKNFTRWTIFWTRPSQQCEVYSCWGAFSSCSKVDMPPCKCLPGYEPTDPKNWGFEDHTDGCKPRKPLQCESDTFSVISKTHLPDGALVLPFGDVEDCRLGCLRNCTCTAHAFDDDQCLHWVGDLINMLQLPSDDATGKEIFVRVSASSRSKTLWIVVGTTVGISIVVIMILLIIWSRRRNRETSEPVEDSLVLYKHRNLRSATRNFSEKLGEGGFGCVFKGTLRNSSVIAVKRLKYTNQEKQLWAEVRTLGTIQHINLVHLKGFCVQDLTRFLVYEYMINGSLDSKLFPKDSTVLDWKTRYEIAIGTARGLAYLHENCRDCIIHCDVKLQNILLDDIFNPKIADFGLAKLIGREFSRVLTTIRGTRGYLAPEWISGEPITTKADVFSYGMVLMEIVSGQRNRDSFSEDGSGGYFPAHVVKRINEGHEIMSLLDGRLEVRADEEEVRRACKVACWCIQDEERNRPSMGRIVQVLTGLLEMQVFPMPKFLQGFVDDEIDPVARIGSSSSSTS</sequence>
<evidence type="ECO:0000256" key="6">
    <source>
        <dbReference type="ARBA" id="ARBA00022741"/>
    </source>
</evidence>
<dbReference type="SMART" id="SM00220">
    <property type="entry name" value="S_TKc"/>
    <property type="match status" value="1"/>
</dbReference>
<evidence type="ECO:0000313" key="21">
    <source>
        <dbReference type="Proteomes" id="UP000231279"/>
    </source>
</evidence>
<evidence type="ECO:0000256" key="12">
    <source>
        <dbReference type="ARBA" id="ARBA00023180"/>
    </source>
</evidence>
<keyword evidence="9 15" id="KW-1133">Transmembrane helix</keyword>
<dbReference type="Gene3D" id="2.90.10.10">
    <property type="entry name" value="Bulb-type lectin domain"/>
    <property type="match status" value="1"/>
</dbReference>
<dbReference type="SMART" id="SM00108">
    <property type="entry name" value="B_lectin"/>
    <property type="match status" value="1"/>
</dbReference>
<dbReference type="EC" id="2.7.11.1" evidence="13"/>
<dbReference type="SUPFAM" id="SSF56112">
    <property type="entry name" value="Protein kinase-like (PK-like)"/>
    <property type="match status" value="1"/>
</dbReference>
<dbReference type="STRING" id="429701.A0A2G9HBA5"/>
<organism evidence="20 21">
    <name type="scientific">Handroanthus impetiginosus</name>
    <dbReference type="NCBI Taxonomy" id="429701"/>
    <lineage>
        <taxon>Eukaryota</taxon>
        <taxon>Viridiplantae</taxon>
        <taxon>Streptophyta</taxon>
        <taxon>Embryophyta</taxon>
        <taxon>Tracheophyta</taxon>
        <taxon>Spermatophyta</taxon>
        <taxon>Magnoliopsida</taxon>
        <taxon>eudicotyledons</taxon>
        <taxon>Gunneridae</taxon>
        <taxon>Pentapetalae</taxon>
        <taxon>asterids</taxon>
        <taxon>lamiids</taxon>
        <taxon>Lamiales</taxon>
        <taxon>Bignoniaceae</taxon>
        <taxon>Crescentiina</taxon>
        <taxon>Tabebuia alliance</taxon>
        <taxon>Handroanthus</taxon>
    </lineage>
</organism>
<keyword evidence="21" id="KW-1185">Reference proteome</keyword>
<feature type="binding site" evidence="14">
    <location>
        <position position="486"/>
    </location>
    <ligand>
        <name>ATP</name>
        <dbReference type="ChEBI" id="CHEBI:30616"/>
    </ligand>
</feature>
<dbReference type="InterPro" id="IPR000719">
    <property type="entry name" value="Prot_kinase_dom"/>
</dbReference>
<dbReference type="EMBL" id="NKXS01002213">
    <property type="protein sequence ID" value="PIN14794.1"/>
    <property type="molecule type" value="Genomic_DNA"/>
</dbReference>
<dbReference type="Gene3D" id="3.30.200.20">
    <property type="entry name" value="Phosphorylase Kinase, domain 1"/>
    <property type="match status" value="1"/>
</dbReference>
<dbReference type="SMART" id="SM00473">
    <property type="entry name" value="PAN_AP"/>
    <property type="match status" value="1"/>
</dbReference>
<evidence type="ECO:0000256" key="5">
    <source>
        <dbReference type="ARBA" id="ARBA00022729"/>
    </source>
</evidence>
<dbReference type="InterPro" id="IPR000858">
    <property type="entry name" value="S_locus_glycoprot_dom"/>
</dbReference>
<keyword evidence="2 13" id="KW-0723">Serine/threonine-protein kinase</keyword>
<evidence type="ECO:0000256" key="14">
    <source>
        <dbReference type="PROSITE-ProRule" id="PRU10141"/>
    </source>
</evidence>
<dbReference type="PIRSF" id="PIRSF000641">
    <property type="entry name" value="SRK"/>
    <property type="match status" value="1"/>
</dbReference>
<dbReference type="PROSITE" id="PS00108">
    <property type="entry name" value="PROTEIN_KINASE_ST"/>
    <property type="match status" value="1"/>
</dbReference>